<evidence type="ECO:0000313" key="4">
    <source>
        <dbReference type="Proteomes" id="UP000238650"/>
    </source>
</evidence>
<dbReference type="SMART" id="SM00267">
    <property type="entry name" value="GGDEF"/>
    <property type="match status" value="1"/>
</dbReference>
<dbReference type="Proteomes" id="UP000238650">
    <property type="component" value="Unassembled WGS sequence"/>
</dbReference>
<dbReference type="NCBIfam" id="TIGR00254">
    <property type="entry name" value="GGDEF"/>
    <property type="match status" value="1"/>
</dbReference>
<dbReference type="RefSeq" id="WP_219845094.1">
    <property type="nucleotide sequence ID" value="NZ_MWZD01000016.1"/>
</dbReference>
<dbReference type="SUPFAM" id="SSF55073">
    <property type="entry name" value="Nucleotide cyclase"/>
    <property type="match status" value="1"/>
</dbReference>
<reference evidence="3 4" key="1">
    <citation type="journal article" date="2017" name="New Microbes New Infect">
        <title>Genome sequence of 'Leucobacter massiliensis' sp. nov. isolated from human pharynx after travel to the 2014 Hajj.</title>
        <authorList>
            <person name="Leangapichart T."/>
            <person name="Gautret P."/>
            <person name="Nguyen T.T."/>
            <person name="Armstrong N."/>
            <person name="Rolain J.M."/>
        </authorList>
    </citation>
    <scope>NUCLEOTIDE SEQUENCE [LARGE SCALE GENOMIC DNA]</scope>
    <source>
        <strain evidence="3 4">122RC15</strain>
    </source>
</reference>
<keyword evidence="1" id="KW-0472">Membrane</keyword>
<dbReference type="AlphaFoldDB" id="A0A2S9QPJ2"/>
<keyword evidence="4" id="KW-1185">Reference proteome</keyword>
<evidence type="ECO:0000259" key="2">
    <source>
        <dbReference type="PROSITE" id="PS50887"/>
    </source>
</evidence>
<dbReference type="InterPro" id="IPR043128">
    <property type="entry name" value="Rev_trsase/Diguanyl_cyclase"/>
</dbReference>
<dbReference type="InterPro" id="IPR029787">
    <property type="entry name" value="Nucleotide_cyclase"/>
</dbReference>
<evidence type="ECO:0000313" key="3">
    <source>
        <dbReference type="EMBL" id="PRI11507.1"/>
    </source>
</evidence>
<dbReference type="GO" id="GO:0052621">
    <property type="term" value="F:diguanylate cyclase activity"/>
    <property type="evidence" value="ECO:0007669"/>
    <property type="project" value="TreeGrafter"/>
</dbReference>
<keyword evidence="1" id="KW-1133">Transmembrane helix</keyword>
<evidence type="ECO:0000256" key="1">
    <source>
        <dbReference type="SAM" id="Phobius"/>
    </source>
</evidence>
<name>A0A2S9QPJ2_9MICO</name>
<dbReference type="Gene3D" id="3.30.70.270">
    <property type="match status" value="1"/>
</dbReference>
<dbReference type="Pfam" id="PF00990">
    <property type="entry name" value="GGDEF"/>
    <property type="match status" value="1"/>
</dbReference>
<feature type="domain" description="GGDEF" evidence="2">
    <location>
        <begin position="140"/>
        <end position="257"/>
    </location>
</feature>
<dbReference type="GO" id="GO:1902201">
    <property type="term" value="P:negative regulation of bacterial-type flagellum-dependent cell motility"/>
    <property type="evidence" value="ECO:0007669"/>
    <property type="project" value="TreeGrafter"/>
</dbReference>
<sequence length="257" mass="27708">MPRWIGTGGALVFIAAQGYFLGIVDDPQTVVASTLQMPIMAFYLGWFVRPALGVSLLALGLLVFGAAMLSNPQLGPDGVMGPRVVTHGMLSLVFGYAVGLYLWRRHMRVAVTDPLTGVLNRRGFMERLEARLRRRSRRRGVLSVVAIDFDGFKQLNDRHGHAAGDTVLVSAVDDWRAVVRSGDVIGRVGGDEFVLLLPGVGIAECAGVIARLREGMTHAWSWGAAEAVPGEGPEELLARADGALYAHKRLRAGGRRG</sequence>
<dbReference type="EMBL" id="MWZD01000016">
    <property type="protein sequence ID" value="PRI11507.1"/>
    <property type="molecule type" value="Genomic_DNA"/>
</dbReference>
<comment type="caution">
    <text evidence="3">The sequence shown here is derived from an EMBL/GenBank/DDBJ whole genome shotgun (WGS) entry which is preliminary data.</text>
</comment>
<gene>
    <name evidence="3" type="ORF">B4915_06685</name>
</gene>
<dbReference type="PROSITE" id="PS50887">
    <property type="entry name" value="GGDEF"/>
    <property type="match status" value="1"/>
</dbReference>
<proteinExistence type="predicted"/>
<dbReference type="PANTHER" id="PTHR45138:SF24">
    <property type="entry name" value="DIGUANYLATE CYCLASE DGCC-RELATED"/>
    <property type="match status" value="1"/>
</dbReference>
<dbReference type="GO" id="GO:0005886">
    <property type="term" value="C:plasma membrane"/>
    <property type="evidence" value="ECO:0007669"/>
    <property type="project" value="TreeGrafter"/>
</dbReference>
<protein>
    <recommendedName>
        <fullName evidence="2">GGDEF domain-containing protein</fullName>
    </recommendedName>
</protein>
<dbReference type="InterPro" id="IPR000160">
    <property type="entry name" value="GGDEF_dom"/>
</dbReference>
<dbReference type="PANTHER" id="PTHR45138">
    <property type="entry name" value="REGULATORY COMPONENTS OF SENSORY TRANSDUCTION SYSTEM"/>
    <property type="match status" value="1"/>
</dbReference>
<dbReference type="GO" id="GO:0043709">
    <property type="term" value="P:cell adhesion involved in single-species biofilm formation"/>
    <property type="evidence" value="ECO:0007669"/>
    <property type="project" value="TreeGrafter"/>
</dbReference>
<keyword evidence="1" id="KW-0812">Transmembrane</keyword>
<dbReference type="InterPro" id="IPR050469">
    <property type="entry name" value="Diguanylate_Cyclase"/>
</dbReference>
<accession>A0A2S9QPJ2</accession>
<feature type="transmembrane region" description="Helical" evidence="1">
    <location>
        <begin position="84"/>
        <end position="103"/>
    </location>
</feature>
<dbReference type="CDD" id="cd01949">
    <property type="entry name" value="GGDEF"/>
    <property type="match status" value="1"/>
</dbReference>
<organism evidence="3 4">
    <name type="scientific">Leucobacter massiliensis</name>
    <dbReference type="NCBI Taxonomy" id="1686285"/>
    <lineage>
        <taxon>Bacteria</taxon>
        <taxon>Bacillati</taxon>
        <taxon>Actinomycetota</taxon>
        <taxon>Actinomycetes</taxon>
        <taxon>Micrococcales</taxon>
        <taxon>Microbacteriaceae</taxon>
        <taxon>Leucobacter</taxon>
    </lineage>
</organism>